<dbReference type="InterPro" id="IPR027417">
    <property type="entry name" value="P-loop_NTPase"/>
</dbReference>
<feature type="domain" description="AAA+ ATPase" evidence="1">
    <location>
        <begin position="120"/>
        <end position="252"/>
    </location>
</feature>
<organism evidence="2 3">
    <name type="scientific">Nocardioides bigeumensis</name>
    <dbReference type="NCBI Taxonomy" id="433657"/>
    <lineage>
        <taxon>Bacteria</taxon>
        <taxon>Bacillati</taxon>
        <taxon>Actinomycetota</taxon>
        <taxon>Actinomycetes</taxon>
        <taxon>Propionibacteriales</taxon>
        <taxon>Nocardioidaceae</taxon>
        <taxon>Nocardioides</taxon>
    </lineage>
</organism>
<proteinExistence type="predicted"/>
<reference evidence="2 3" key="1">
    <citation type="journal article" date="2019" name="Int. J. Syst. Evol. Microbiol.">
        <title>The Global Catalogue of Microorganisms (GCM) 10K type strain sequencing project: providing services to taxonomists for standard genome sequencing and annotation.</title>
        <authorList>
            <consortium name="The Broad Institute Genomics Platform"/>
            <consortium name="The Broad Institute Genome Sequencing Center for Infectious Disease"/>
            <person name="Wu L."/>
            <person name="Ma J."/>
        </authorList>
    </citation>
    <scope>NUCLEOTIDE SEQUENCE [LARGE SCALE GENOMIC DNA]</scope>
    <source>
        <strain evidence="2 3">JCM 16021</strain>
    </source>
</reference>
<dbReference type="InterPro" id="IPR003593">
    <property type="entry name" value="AAA+_ATPase"/>
</dbReference>
<dbReference type="GO" id="GO:0005524">
    <property type="term" value="F:ATP binding"/>
    <property type="evidence" value="ECO:0007669"/>
    <property type="project" value="UniProtKB-KW"/>
</dbReference>
<dbReference type="Pfam" id="PF00004">
    <property type="entry name" value="AAA"/>
    <property type="match status" value="1"/>
</dbReference>
<name>A0ABN2YT00_9ACTN</name>
<keyword evidence="2" id="KW-0067">ATP-binding</keyword>
<dbReference type="InterPro" id="IPR050168">
    <property type="entry name" value="AAA_ATPase_domain"/>
</dbReference>
<dbReference type="RefSeq" id="WP_344305169.1">
    <property type="nucleotide sequence ID" value="NZ_BAAAQQ010000013.1"/>
</dbReference>
<accession>A0ABN2YT00</accession>
<dbReference type="InterPro" id="IPR003959">
    <property type="entry name" value="ATPase_AAA_core"/>
</dbReference>
<evidence type="ECO:0000259" key="1">
    <source>
        <dbReference type="SMART" id="SM00382"/>
    </source>
</evidence>
<sequence>MAGRHLKEMFAAFHRHDELAFRRAAMEVIEEEQGKHHYALARDLQRLLAAGGGATLDSGDVLVLPDPPMDRDGDWSLAAVRAPQVDLAQLIVQPKVSRVLDQVAAEVPRWSELDRHAVPRRQRFLFQGPPGCGKTTAAEALASELGRPFVLVRIDAVVSSYLGETASNLRRVLDFANQAPFVVLFDEFDSLGRGRDDAAEHGEMKRVVTAFLQMIDQYRGPSVLIAATNHPGLLDTALWRRFDEVVTFDRPSVHDIRRLLRHRLRSVPHSAVNIDETASRLKGLPHAAVEKVVWDARRTAVLAGRDKVGSADMAEAVIGVRSRPW</sequence>
<keyword evidence="2" id="KW-0547">Nucleotide-binding</keyword>
<dbReference type="SMART" id="SM00382">
    <property type="entry name" value="AAA"/>
    <property type="match status" value="1"/>
</dbReference>
<evidence type="ECO:0000313" key="3">
    <source>
        <dbReference type="Proteomes" id="UP001500575"/>
    </source>
</evidence>
<dbReference type="PANTHER" id="PTHR23077:SF198">
    <property type="entry name" value="ATP-DEPENDENT ZINC METALLOPROTEASE FTSH"/>
    <property type="match status" value="1"/>
</dbReference>
<gene>
    <name evidence="2" type="ORF">GCM10009843_35620</name>
</gene>
<protein>
    <submittedName>
        <fullName evidence="2">ATP-binding protein</fullName>
    </submittedName>
</protein>
<comment type="caution">
    <text evidence="2">The sequence shown here is derived from an EMBL/GenBank/DDBJ whole genome shotgun (WGS) entry which is preliminary data.</text>
</comment>
<keyword evidence="3" id="KW-1185">Reference proteome</keyword>
<dbReference type="Gene3D" id="3.40.50.300">
    <property type="entry name" value="P-loop containing nucleotide triphosphate hydrolases"/>
    <property type="match status" value="1"/>
</dbReference>
<evidence type="ECO:0000313" key="2">
    <source>
        <dbReference type="EMBL" id="GAA2131753.1"/>
    </source>
</evidence>
<dbReference type="SUPFAM" id="SSF52540">
    <property type="entry name" value="P-loop containing nucleoside triphosphate hydrolases"/>
    <property type="match status" value="1"/>
</dbReference>
<dbReference type="PANTHER" id="PTHR23077">
    <property type="entry name" value="AAA-FAMILY ATPASE"/>
    <property type="match status" value="1"/>
</dbReference>
<dbReference type="EMBL" id="BAAAQQ010000013">
    <property type="protein sequence ID" value="GAA2131753.1"/>
    <property type="molecule type" value="Genomic_DNA"/>
</dbReference>
<dbReference type="CDD" id="cd19481">
    <property type="entry name" value="RecA-like_protease"/>
    <property type="match status" value="1"/>
</dbReference>
<dbReference type="Proteomes" id="UP001500575">
    <property type="component" value="Unassembled WGS sequence"/>
</dbReference>